<keyword evidence="3" id="KW-1185">Reference proteome</keyword>
<gene>
    <name evidence="2" type="ORF">HAX54_015803</name>
</gene>
<evidence type="ECO:0000256" key="1">
    <source>
        <dbReference type="SAM" id="MobiDB-lite"/>
    </source>
</evidence>
<reference evidence="2 3" key="1">
    <citation type="journal article" date="2021" name="BMC Genomics">
        <title>Datura genome reveals duplications of psychoactive alkaloid biosynthetic genes and high mutation rate following tissue culture.</title>
        <authorList>
            <person name="Rajewski A."/>
            <person name="Carter-House D."/>
            <person name="Stajich J."/>
            <person name="Litt A."/>
        </authorList>
    </citation>
    <scope>NUCLEOTIDE SEQUENCE [LARGE SCALE GENOMIC DNA]</scope>
    <source>
        <strain evidence="2">AR-01</strain>
    </source>
</reference>
<dbReference type="Proteomes" id="UP000823775">
    <property type="component" value="Unassembled WGS sequence"/>
</dbReference>
<sequence length="283" mass="32030">MSHCTIARLVVSKCCYHSECPLIESDQQALRKDRTYLERVVGTSVLTNSYRPEIQGKNLRTHSKITSIGNKKQQEAVARKEIAKRQKLRDELESDSSSDSEVHYNIEISDKYPVVTTRAKYKAQEAATATVLPPQPDEGSDEAESDGNNPATDNAEEGNGNVEEVNDDAEESGDDDTEAKKSGDKESAAEKSRLNINEKRSPNCSIQEEPKIHINALNEVPKLKILFEGYNMYWMAKTLGKYNMEWVRAIPVDISKRTITRVLMGGYYKVPTKTIEYDYRMRQ</sequence>
<accession>A0ABS8UHQ6</accession>
<evidence type="ECO:0000313" key="3">
    <source>
        <dbReference type="Proteomes" id="UP000823775"/>
    </source>
</evidence>
<organism evidence="2 3">
    <name type="scientific">Datura stramonium</name>
    <name type="common">Jimsonweed</name>
    <name type="synonym">Common thornapple</name>
    <dbReference type="NCBI Taxonomy" id="4076"/>
    <lineage>
        <taxon>Eukaryota</taxon>
        <taxon>Viridiplantae</taxon>
        <taxon>Streptophyta</taxon>
        <taxon>Embryophyta</taxon>
        <taxon>Tracheophyta</taxon>
        <taxon>Spermatophyta</taxon>
        <taxon>Magnoliopsida</taxon>
        <taxon>eudicotyledons</taxon>
        <taxon>Gunneridae</taxon>
        <taxon>Pentapetalae</taxon>
        <taxon>asterids</taxon>
        <taxon>lamiids</taxon>
        <taxon>Solanales</taxon>
        <taxon>Solanaceae</taxon>
        <taxon>Solanoideae</taxon>
        <taxon>Datureae</taxon>
        <taxon>Datura</taxon>
    </lineage>
</organism>
<name>A0ABS8UHQ6_DATST</name>
<proteinExistence type="predicted"/>
<protein>
    <submittedName>
        <fullName evidence="2">Uncharacterized protein</fullName>
    </submittedName>
</protein>
<feature type="compositionally biased region" description="Acidic residues" evidence="1">
    <location>
        <begin position="164"/>
        <end position="177"/>
    </location>
</feature>
<feature type="region of interest" description="Disordered" evidence="1">
    <location>
        <begin position="125"/>
        <end position="202"/>
    </location>
</feature>
<feature type="compositionally biased region" description="Basic and acidic residues" evidence="1">
    <location>
        <begin position="178"/>
        <end position="201"/>
    </location>
</feature>
<comment type="caution">
    <text evidence="2">The sequence shown here is derived from an EMBL/GenBank/DDBJ whole genome shotgun (WGS) entry which is preliminary data.</text>
</comment>
<evidence type="ECO:0000313" key="2">
    <source>
        <dbReference type="EMBL" id="MCD9558429.1"/>
    </source>
</evidence>
<dbReference type="EMBL" id="JACEIK010002010">
    <property type="protein sequence ID" value="MCD9558429.1"/>
    <property type="molecule type" value="Genomic_DNA"/>
</dbReference>